<organism evidence="1">
    <name type="scientific">marine sediment metagenome</name>
    <dbReference type="NCBI Taxonomy" id="412755"/>
    <lineage>
        <taxon>unclassified sequences</taxon>
        <taxon>metagenomes</taxon>
        <taxon>ecological metagenomes</taxon>
    </lineage>
</organism>
<dbReference type="EMBL" id="BARS01035342">
    <property type="protein sequence ID" value="GAG17458.1"/>
    <property type="molecule type" value="Genomic_DNA"/>
</dbReference>
<protein>
    <submittedName>
        <fullName evidence="1">Uncharacterized protein</fullName>
    </submittedName>
</protein>
<gene>
    <name evidence="1" type="ORF">S01H1_54463</name>
</gene>
<comment type="caution">
    <text evidence="1">The sequence shown here is derived from an EMBL/GenBank/DDBJ whole genome shotgun (WGS) entry which is preliminary data.</text>
</comment>
<accession>X0VYF9</accession>
<evidence type="ECO:0000313" key="1">
    <source>
        <dbReference type="EMBL" id="GAG17458.1"/>
    </source>
</evidence>
<name>X0VYF9_9ZZZZ</name>
<sequence length="77" mass="7990">SSGNDCAGEGNPNSVLAQEISELSESCYAVCGKGYFLGGLSDNCCCIKTNKVRCIDCPGENPDCDTAMTECKAGIPM</sequence>
<reference evidence="1" key="1">
    <citation type="journal article" date="2014" name="Front. Microbiol.">
        <title>High frequency of phylogenetically diverse reductive dehalogenase-homologous genes in deep subseafloor sedimentary metagenomes.</title>
        <authorList>
            <person name="Kawai M."/>
            <person name="Futagami T."/>
            <person name="Toyoda A."/>
            <person name="Takaki Y."/>
            <person name="Nishi S."/>
            <person name="Hori S."/>
            <person name="Arai W."/>
            <person name="Tsubouchi T."/>
            <person name="Morono Y."/>
            <person name="Uchiyama I."/>
            <person name="Ito T."/>
            <person name="Fujiyama A."/>
            <person name="Inagaki F."/>
            <person name="Takami H."/>
        </authorList>
    </citation>
    <scope>NUCLEOTIDE SEQUENCE</scope>
    <source>
        <strain evidence="1">Expedition CK06-06</strain>
    </source>
</reference>
<feature type="non-terminal residue" evidence="1">
    <location>
        <position position="1"/>
    </location>
</feature>
<dbReference type="AlphaFoldDB" id="X0VYF9"/>
<proteinExistence type="predicted"/>